<comment type="caution">
    <text evidence="2">The sequence shown here is derived from an EMBL/GenBank/DDBJ whole genome shotgun (WGS) entry which is preliminary data.</text>
</comment>
<evidence type="ECO:0000313" key="2">
    <source>
        <dbReference type="EMBL" id="GAI72095.1"/>
    </source>
</evidence>
<organism evidence="2">
    <name type="scientific">marine sediment metagenome</name>
    <dbReference type="NCBI Taxonomy" id="412755"/>
    <lineage>
        <taxon>unclassified sequences</taxon>
        <taxon>metagenomes</taxon>
        <taxon>ecological metagenomes</taxon>
    </lineage>
</organism>
<dbReference type="EMBL" id="BARW01001086">
    <property type="protein sequence ID" value="GAI72095.1"/>
    <property type="molecule type" value="Genomic_DNA"/>
</dbReference>
<name>X1S9J6_9ZZZZ</name>
<gene>
    <name evidence="2" type="ORF">S12H4_03747</name>
</gene>
<dbReference type="AlphaFoldDB" id="X1S9J6"/>
<dbReference type="SUPFAM" id="SSF54862">
    <property type="entry name" value="4Fe-4S ferredoxins"/>
    <property type="match status" value="1"/>
</dbReference>
<dbReference type="Gene3D" id="3.30.70.20">
    <property type="match status" value="1"/>
</dbReference>
<proteinExistence type="predicted"/>
<accession>X1S9J6</accession>
<dbReference type="InterPro" id="IPR017896">
    <property type="entry name" value="4Fe4S_Fe-S-bd"/>
</dbReference>
<feature type="non-terminal residue" evidence="2">
    <location>
        <position position="30"/>
    </location>
</feature>
<protein>
    <recommendedName>
        <fullName evidence="1">4Fe-4S ferredoxin-type domain-containing protein</fullName>
    </recommendedName>
</protein>
<evidence type="ECO:0000259" key="1">
    <source>
        <dbReference type="PROSITE" id="PS51379"/>
    </source>
</evidence>
<feature type="domain" description="4Fe-4S ferredoxin-type" evidence="1">
    <location>
        <begin position="9"/>
        <end position="30"/>
    </location>
</feature>
<sequence length="30" mass="3241">MEAITLNDDISSINKERCIGCGNCVYTCSS</sequence>
<dbReference type="PROSITE" id="PS51379">
    <property type="entry name" value="4FE4S_FER_2"/>
    <property type="match status" value="1"/>
</dbReference>
<reference evidence="2" key="1">
    <citation type="journal article" date="2014" name="Front. Microbiol.">
        <title>High frequency of phylogenetically diverse reductive dehalogenase-homologous genes in deep subseafloor sedimentary metagenomes.</title>
        <authorList>
            <person name="Kawai M."/>
            <person name="Futagami T."/>
            <person name="Toyoda A."/>
            <person name="Takaki Y."/>
            <person name="Nishi S."/>
            <person name="Hori S."/>
            <person name="Arai W."/>
            <person name="Tsubouchi T."/>
            <person name="Morono Y."/>
            <person name="Uchiyama I."/>
            <person name="Ito T."/>
            <person name="Fujiyama A."/>
            <person name="Inagaki F."/>
            <person name="Takami H."/>
        </authorList>
    </citation>
    <scope>NUCLEOTIDE SEQUENCE</scope>
    <source>
        <strain evidence="2">Expedition CK06-06</strain>
    </source>
</reference>
<dbReference type="Pfam" id="PF12797">
    <property type="entry name" value="Fer4_2"/>
    <property type="match status" value="1"/>
</dbReference>